<feature type="domain" description="GH18" evidence="7">
    <location>
        <begin position="47"/>
        <end position="387"/>
    </location>
</feature>
<evidence type="ECO:0000313" key="8">
    <source>
        <dbReference type="EMBL" id="MEL3918278.1"/>
    </source>
</evidence>
<evidence type="ECO:0000259" key="7">
    <source>
        <dbReference type="PROSITE" id="PS51910"/>
    </source>
</evidence>
<proteinExistence type="inferred from homology"/>
<keyword evidence="4 5" id="KW-0326">Glycosidase</keyword>
<dbReference type="RefSeq" id="WP_342016642.1">
    <property type="nucleotide sequence ID" value="NZ_JAVTII010000001.1"/>
</dbReference>
<dbReference type="SMART" id="SM00636">
    <property type="entry name" value="Glyco_18"/>
    <property type="match status" value="1"/>
</dbReference>
<dbReference type="InterPro" id="IPR011583">
    <property type="entry name" value="Chitinase_II/V-like_cat"/>
</dbReference>
<dbReference type="InterPro" id="IPR001579">
    <property type="entry name" value="Glyco_hydro_18_chit_AS"/>
</dbReference>
<comment type="similarity">
    <text evidence="6">Belongs to the glycosyl hydrolase 18 family.</text>
</comment>
<dbReference type="EMBL" id="JAZDDP010000001">
    <property type="protein sequence ID" value="MEL3918278.1"/>
    <property type="molecule type" value="Genomic_DNA"/>
</dbReference>
<protein>
    <recommendedName>
        <fullName evidence="2">chitinase</fullName>
        <ecNumber evidence="2">3.2.1.14</ecNumber>
    </recommendedName>
</protein>
<evidence type="ECO:0000256" key="3">
    <source>
        <dbReference type="ARBA" id="ARBA00022801"/>
    </source>
</evidence>
<organism evidence="8 9">
    <name type="scientific">Aeromonas enteropelogenes</name>
    <name type="common">Aeromonas trota</name>
    <dbReference type="NCBI Taxonomy" id="29489"/>
    <lineage>
        <taxon>Bacteria</taxon>
        <taxon>Pseudomonadati</taxon>
        <taxon>Pseudomonadota</taxon>
        <taxon>Gammaproteobacteria</taxon>
        <taxon>Aeromonadales</taxon>
        <taxon>Aeromonadaceae</taxon>
        <taxon>Aeromonas</taxon>
    </lineage>
</organism>
<sequence length="416" mass="47390">MSTIWLLFIVVIGLLSGCKTDIRYVDEKPSSIELPEAVAGPDVITTPRNIVYLSIGRYEKTFMQNVQARGKEITDYVVAFVNPRDAATGELESLTPAQKQDLDKLVAYRKESNPNARIYIAIGGWRGDDDGFDLVFEEIARNVEKRKLFISDIMALVEEYGVDGIDIDWEYPRVQFADEYALFVRELANELHKRNKYLSSAVIGTRDKMTDSGNADAYLDSTLKDFDSINLMAYDMEFENHSTFQHAIDSIDYWVNERKVPPQKVMLGLPVYSRNNWQDWSYITLQHPDQENEDTSSWNQNEFGELVSPQGYSVVNACRNSFEFIPDVAKPAENKTNYYNGLPLIIMKTELALSTKLGGVMFWEAPLDAAKPEYSLIHAAYQVMSGMTVDNICTHNPTWVADQTSVRVGKRVYERQ</sequence>
<evidence type="ECO:0000256" key="2">
    <source>
        <dbReference type="ARBA" id="ARBA00012729"/>
    </source>
</evidence>
<dbReference type="EC" id="3.2.1.14" evidence="2"/>
<evidence type="ECO:0000256" key="5">
    <source>
        <dbReference type="RuleBase" id="RU000489"/>
    </source>
</evidence>
<dbReference type="InterPro" id="IPR017853">
    <property type="entry name" value="GH"/>
</dbReference>
<dbReference type="SUPFAM" id="SSF51445">
    <property type="entry name" value="(Trans)glycosidases"/>
    <property type="match status" value="1"/>
</dbReference>
<accession>A0ABU9J6S2</accession>
<dbReference type="Gene3D" id="3.20.20.80">
    <property type="entry name" value="Glycosidases"/>
    <property type="match status" value="1"/>
</dbReference>
<dbReference type="GO" id="GO:0016787">
    <property type="term" value="F:hydrolase activity"/>
    <property type="evidence" value="ECO:0007669"/>
    <property type="project" value="UniProtKB-KW"/>
</dbReference>
<dbReference type="PROSITE" id="PS51910">
    <property type="entry name" value="GH18_2"/>
    <property type="match status" value="1"/>
</dbReference>
<evidence type="ECO:0000256" key="6">
    <source>
        <dbReference type="RuleBase" id="RU004453"/>
    </source>
</evidence>
<comment type="catalytic activity">
    <reaction evidence="1">
        <text>Random endo-hydrolysis of N-acetyl-beta-D-glucosaminide (1-&gt;4)-beta-linkages in chitin and chitodextrins.</text>
        <dbReference type="EC" id="3.2.1.14"/>
    </reaction>
</comment>
<dbReference type="Gene3D" id="3.40.5.30">
    <property type="entry name" value="(Trans)glycosidases - domain 2"/>
    <property type="match status" value="1"/>
</dbReference>
<evidence type="ECO:0000313" key="9">
    <source>
        <dbReference type="Proteomes" id="UP001491613"/>
    </source>
</evidence>
<dbReference type="PANTHER" id="PTHR11177:SF317">
    <property type="entry name" value="CHITINASE 12-RELATED"/>
    <property type="match status" value="1"/>
</dbReference>
<comment type="caution">
    <text evidence="8">The sequence shown here is derived from an EMBL/GenBank/DDBJ whole genome shotgun (WGS) entry which is preliminary data.</text>
</comment>
<keyword evidence="3 5" id="KW-0378">Hydrolase</keyword>
<evidence type="ECO:0000256" key="1">
    <source>
        <dbReference type="ARBA" id="ARBA00000822"/>
    </source>
</evidence>
<dbReference type="InterPro" id="IPR001223">
    <property type="entry name" value="Glyco_hydro18_cat"/>
</dbReference>
<keyword evidence="9" id="KW-1185">Reference proteome</keyword>
<dbReference type="PROSITE" id="PS01095">
    <property type="entry name" value="GH18_1"/>
    <property type="match status" value="1"/>
</dbReference>
<reference evidence="8 9" key="1">
    <citation type="submission" date="2024-01" db="EMBL/GenBank/DDBJ databases">
        <title>Horizontal gene transfer in Aeromonas trota.</title>
        <authorList>
            <person name="Otero Olarra J.E."/>
            <person name="Perez Valdespino A."/>
        </authorList>
    </citation>
    <scope>NUCLEOTIDE SEQUENCE [LARGE SCALE GENOMIC DNA]</scope>
    <source>
        <strain evidence="8 9">9.1</strain>
    </source>
</reference>
<evidence type="ECO:0000256" key="4">
    <source>
        <dbReference type="ARBA" id="ARBA00023295"/>
    </source>
</evidence>
<name>A0ABU9J6S2_AEREN</name>
<gene>
    <name evidence="8" type="ORF">V1482_02490</name>
</gene>
<dbReference type="PANTHER" id="PTHR11177">
    <property type="entry name" value="CHITINASE"/>
    <property type="match status" value="1"/>
</dbReference>
<dbReference type="Proteomes" id="UP001491613">
    <property type="component" value="Unassembled WGS sequence"/>
</dbReference>
<dbReference type="InterPro" id="IPR050314">
    <property type="entry name" value="Glycosyl_Hydrlase_18"/>
</dbReference>
<dbReference type="Pfam" id="PF00704">
    <property type="entry name" value="Glyco_hydro_18"/>
    <property type="match status" value="1"/>
</dbReference>